<dbReference type="EMBL" id="FNDU01000004">
    <property type="protein sequence ID" value="SDI00744.1"/>
    <property type="molecule type" value="Genomic_DNA"/>
</dbReference>
<dbReference type="SUPFAM" id="SSF56059">
    <property type="entry name" value="Glutathione synthetase ATP-binding domain-like"/>
    <property type="match status" value="1"/>
</dbReference>
<organism evidence="1 2">
    <name type="scientific">Alteribacillus bidgolensis</name>
    <dbReference type="NCBI Taxonomy" id="930129"/>
    <lineage>
        <taxon>Bacteria</taxon>
        <taxon>Bacillati</taxon>
        <taxon>Bacillota</taxon>
        <taxon>Bacilli</taxon>
        <taxon>Bacillales</taxon>
        <taxon>Bacillaceae</taxon>
        <taxon>Alteribacillus</taxon>
    </lineage>
</organism>
<sequence>MIGIILPTRVMKQLMRGEELHPTVQYYKKLSRNNNVDICFYAMKKLSLKTKDVMGWVYYHAENKLVRKKFAVPKVNVYRVGSYLRNKKSIKKIKQLRKKEGIMFFHAVTNYERSKYKVYQYLASNPKTAPFLPETSMLSYSTMVKMIDRYNKLYIKPIRSSRGKNIYVLKKTKQGFTMTHVANFKEKNVKMARGELYDFYQKTFTSPEKFLVQEGIVSDEYKGKKFDFRVSPQKNKNGKWQITGMIARVAKKCDNITNLDQGGRVKYKLKHLTTKEGRRNIKKAALRIAKTIEAKFPQVIDLGLDMAVDKQGNAWLIEANFRPYRRRINIRHTRIPFEYAVWYLKQQTAAT</sequence>
<dbReference type="RefSeq" id="WP_091583447.1">
    <property type="nucleotide sequence ID" value="NZ_FNDU01000004.1"/>
</dbReference>
<gene>
    <name evidence="1" type="ORF">SAMN05216352_10475</name>
</gene>
<name>A0A1G8H287_9BACI</name>
<dbReference type="Proteomes" id="UP000199017">
    <property type="component" value="Unassembled WGS sequence"/>
</dbReference>
<proteinExistence type="predicted"/>
<protein>
    <submittedName>
        <fullName evidence="1">YheC/D like ATP-grasp</fullName>
    </submittedName>
</protein>
<dbReference type="Gene3D" id="3.30.470.20">
    <property type="entry name" value="ATP-grasp fold, B domain"/>
    <property type="match status" value="1"/>
</dbReference>
<reference evidence="1 2" key="1">
    <citation type="submission" date="2016-10" db="EMBL/GenBank/DDBJ databases">
        <authorList>
            <person name="de Groot N.N."/>
        </authorList>
    </citation>
    <scope>NUCLEOTIDE SEQUENCE [LARGE SCALE GENOMIC DNA]</scope>
    <source>
        <strain evidence="2">P4B,CCM 7963,CECT 7998,DSM 25260,IBRC-M 10614,KCTC 13821</strain>
    </source>
</reference>
<dbReference type="OrthoDB" id="7869153at2"/>
<dbReference type="AlphaFoldDB" id="A0A1G8H287"/>
<dbReference type="InterPro" id="IPR026838">
    <property type="entry name" value="YheC/D"/>
</dbReference>
<accession>A0A1G8H287</accession>
<evidence type="ECO:0000313" key="1">
    <source>
        <dbReference type="EMBL" id="SDI00744.1"/>
    </source>
</evidence>
<evidence type="ECO:0000313" key="2">
    <source>
        <dbReference type="Proteomes" id="UP000199017"/>
    </source>
</evidence>
<dbReference type="Pfam" id="PF14398">
    <property type="entry name" value="ATPgrasp_YheCD"/>
    <property type="match status" value="1"/>
</dbReference>
<dbReference type="STRING" id="930129.SAMN05216352_10475"/>
<keyword evidence="2" id="KW-1185">Reference proteome</keyword>